<dbReference type="Gene3D" id="1.10.10.10">
    <property type="entry name" value="Winged helix-like DNA-binding domain superfamily/Winged helix DNA-binding domain"/>
    <property type="match status" value="1"/>
</dbReference>
<dbReference type="SUPFAM" id="SSF46785">
    <property type="entry name" value="Winged helix' DNA-binding domain"/>
    <property type="match status" value="1"/>
</dbReference>
<accession>A0A1F7F650</accession>
<dbReference type="InterPro" id="IPR036388">
    <property type="entry name" value="WH-like_DNA-bd_sf"/>
</dbReference>
<dbReference type="Gene3D" id="3.30.565.60">
    <property type="match status" value="1"/>
</dbReference>
<protein>
    <submittedName>
        <fullName evidence="1">Uncharacterized protein</fullName>
    </submittedName>
</protein>
<dbReference type="PANTHER" id="PTHR30595">
    <property type="entry name" value="GLPR-RELATED TRANSCRIPTIONAL REPRESSOR"/>
    <property type="match status" value="1"/>
</dbReference>
<gene>
    <name evidence="1" type="ORF">A2519_18970</name>
</gene>
<reference evidence="1 2" key="1">
    <citation type="journal article" date="2016" name="Nat. Commun.">
        <title>Thousands of microbial genomes shed light on interconnected biogeochemical processes in an aquifer system.</title>
        <authorList>
            <person name="Anantharaman K."/>
            <person name="Brown C.T."/>
            <person name="Hug L.A."/>
            <person name="Sharon I."/>
            <person name="Castelle C.J."/>
            <person name="Probst A.J."/>
            <person name="Thomas B.C."/>
            <person name="Singh A."/>
            <person name="Wilkins M.J."/>
            <person name="Karaoz U."/>
            <person name="Brodie E.L."/>
            <person name="Williams K.H."/>
            <person name="Hubbard S.S."/>
            <person name="Banfield J.F."/>
        </authorList>
    </citation>
    <scope>NUCLEOTIDE SEQUENCE [LARGE SCALE GENOMIC DNA]</scope>
</reference>
<proteinExistence type="predicted"/>
<sequence>MCHRDFTNSKSNEVAIYRDRIEIFNPGQFPFDYSPEDFIKGTEPSIPRNPLIAETLYRSEDIEKWGFGLWRISEGCKAAEVKVAFDKIKSGFMVIFYRPDITTSQTERNKGIITDSGKSSKVGLVEGLVENQKKMLELMTKNPNISKKELSENIGISTTAIDKNIMHLKKKSLLRRIGPDKGGHWLVYQSTS</sequence>
<dbReference type="AlphaFoldDB" id="A0A1F7F650"/>
<comment type="caution">
    <text evidence="1">The sequence shown here is derived from an EMBL/GenBank/DDBJ whole genome shotgun (WGS) entry which is preliminary data.</text>
</comment>
<dbReference type="Proteomes" id="UP000179243">
    <property type="component" value="Unassembled WGS sequence"/>
</dbReference>
<dbReference type="Pfam" id="PF13412">
    <property type="entry name" value="HTH_24"/>
    <property type="match status" value="1"/>
</dbReference>
<evidence type="ECO:0000313" key="1">
    <source>
        <dbReference type="EMBL" id="OGK02145.1"/>
    </source>
</evidence>
<name>A0A1F7F650_UNCRA</name>
<dbReference type="EMBL" id="MFYX01000112">
    <property type="protein sequence ID" value="OGK02145.1"/>
    <property type="molecule type" value="Genomic_DNA"/>
</dbReference>
<dbReference type="Pfam" id="PF13749">
    <property type="entry name" value="HATPase_c_4"/>
    <property type="match status" value="1"/>
</dbReference>
<dbReference type="InterPro" id="IPR038475">
    <property type="entry name" value="RecG_C_sf"/>
</dbReference>
<evidence type="ECO:0000313" key="2">
    <source>
        <dbReference type="Proteomes" id="UP000179243"/>
    </source>
</evidence>
<organism evidence="1 2">
    <name type="scientific">Candidatus Raymondbacteria bacterium RIFOXYD12_FULL_49_13</name>
    <dbReference type="NCBI Taxonomy" id="1817890"/>
    <lineage>
        <taxon>Bacteria</taxon>
        <taxon>Raymondiibacteriota</taxon>
    </lineage>
</organism>
<dbReference type="InterPro" id="IPR036390">
    <property type="entry name" value="WH_DNA-bd_sf"/>
</dbReference>
<dbReference type="PANTHER" id="PTHR30595:SF6">
    <property type="entry name" value="SCHLAFEN ALBA-2 DOMAIN-CONTAINING PROTEIN"/>
    <property type="match status" value="1"/>
</dbReference>